<name>A0ACB9PBL8_BAUVA</name>
<evidence type="ECO:0000313" key="1">
    <source>
        <dbReference type="EMBL" id="KAI4345892.1"/>
    </source>
</evidence>
<protein>
    <submittedName>
        <fullName evidence="1">Uncharacterized protein</fullName>
    </submittedName>
</protein>
<accession>A0ACB9PBL8</accession>
<gene>
    <name evidence="1" type="ORF">L6164_012978</name>
</gene>
<proteinExistence type="predicted"/>
<organism evidence="1 2">
    <name type="scientific">Bauhinia variegata</name>
    <name type="common">Purple orchid tree</name>
    <name type="synonym">Phanera variegata</name>
    <dbReference type="NCBI Taxonomy" id="167791"/>
    <lineage>
        <taxon>Eukaryota</taxon>
        <taxon>Viridiplantae</taxon>
        <taxon>Streptophyta</taxon>
        <taxon>Embryophyta</taxon>
        <taxon>Tracheophyta</taxon>
        <taxon>Spermatophyta</taxon>
        <taxon>Magnoliopsida</taxon>
        <taxon>eudicotyledons</taxon>
        <taxon>Gunneridae</taxon>
        <taxon>Pentapetalae</taxon>
        <taxon>rosids</taxon>
        <taxon>fabids</taxon>
        <taxon>Fabales</taxon>
        <taxon>Fabaceae</taxon>
        <taxon>Cercidoideae</taxon>
        <taxon>Cercideae</taxon>
        <taxon>Bauhiniinae</taxon>
        <taxon>Bauhinia</taxon>
    </lineage>
</organism>
<evidence type="ECO:0000313" key="2">
    <source>
        <dbReference type="Proteomes" id="UP000828941"/>
    </source>
</evidence>
<sequence length="94" mass="10238">MAKKRVYGGEEPGVLARVSESSIVQRAKNVAADAKFVTKKLLYSTGMKAWYVGTTFIILAVPLIIAMDREAQLNELELQQASILGAPPAQPSYK</sequence>
<reference evidence="1 2" key="1">
    <citation type="journal article" date="2022" name="DNA Res.">
        <title>Chromosomal-level genome assembly of the orchid tree Bauhinia variegata (Leguminosae; Cercidoideae) supports the allotetraploid origin hypothesis of Bauhinia.</title>
        <authorList>
            <person name="Zhong Y."/>
            <person name="Chen Y."/>
            <person name="Zheng D."/>
            <person name="Pang J."/>
            <person name="Liu Y."/>
            <person name="Luo S."/>
            <person name="Meng S."/>
            <person name="Qian L."/>
            <person name="Wei D."/>
            <person name="Dai S."/>
            <person name="Zhou R."/>
        </authorList>
    </citation>
    <scope>NUCLEOTIDE SEQUENCE [LARGE SCALE GENOMIC DNA]</scope>
    <source>
        <strain evidence="1">BV-YZ2020</strain>
    </source>
</reference>
<dbReference type="EMBL" id="CM039430">
    <property type="protein sequence ID" value="KAI4345892.1"/>
    <property type="molecule type" value="Genomic_DNA"/>
</dbReference>
<comment type="caution">
    <text evidence="1">The sequence shown here is derived from an EMBL/GenBank/DDBJ whole genome shotgun (WGS) entry which is preliminary data.</text>
</comment>
<dbReference type="Proteomes" id="UP000828941">
    <property type="component" value="Chromosome 5"/>
</dbReference>
<keyword evidence="2" id="KW-1185">Reference proteome</keyword>